<proteinExistence type="predicted"/>
<dbReference type="AlphaFoldDB" id="A0A4Y2QEP4"/>
<feature type="compositionally biased region" description="Low complexity" evidence="1">
    <location>
        <begin position="122"/>
        <end position="136"/>
    </location>
</feature>
<reference evidence="2 3" key="1">
    <citation type="journal article" date="2019" name="Sci. Rep.">
        <title>Orb-weaving spider Araneus ventricosus genome elucidates the spidroin gene catalogue.</title>
        <authorList>
            <person name="Kono N."/>
            <person name="Nakamura H."/>
            <person name="Ohtoshi R."/>
            <person name="Moran D.A.P."/>
            <person name="Shinohara A."/>
            <person name="Yoshida Y."/>
            <person name="Fujiwara M."/>
            <person name="Mori M."/>
            <person name="Tomita M."/>
            <person name="Arakawa K."/>
        </authorList>
    </citation>
    <scope>NUCLEOTIDE SEQUENCE [LARGE SCALE GENOMIC DNA]</scope>
</reference>
<sequence length="161" mass="17750">MMTKKQCAIGYTKTKLAGHEILYADGIAQCVNGAVQNEPLPTEERSSAQTLVEAVLDYLEHQEQIIWTRWPSGKVSAFVPEGFQARNPTLMKIRRLWGLLHTKSYIVTKRSSAGVAWKLGEGVSSTSSDSGSKLRGPSQNSPHVASNRDVNKTKPISNKLR</sequence>
<protein>
    <submittedName>
        <fullName evidence="2">Uncharacterized protein</fullName>
    </submittedName>
</protein>
<evidence type="ECO:0000256" key="1">
    <source>
        <dbReference type="SAM" id="MobiDB-lite"/>
    </source>
</evidence>
<feature type="region of interest" description="Disordered" evidence="1">
    <location>
        <begin position="122"/>
        <end position="161"/>
    </location>
</feature>
<organism evidence="2 3">
    <name type="scientific">Araneus ventricosus</name>
    <name type="common">Orbweaver spider</name>
    <name type="synonym">Epeira ventricosa</name>
    <dbReference type="NCBI Taxonomy" id="182803"/>
    <lineage>
        <taxon>Eukaryota</taxon>
        <taxon>Metazoa</taxon>
        <taxon>Ecdysozoa</taxon>
        <taxon>Arthropoda</taxon>
        <taxon>Chelicerata</taxon>
        <taxon>Arachnida</taxon>
        <taxon>Araneae</taxon>
        <taxon>Araneomorphae</taxon>
        <taxon>Entelegynae</taxon>
        <taxon>Araneoidea</taxon>
        <taxon>Araneidae</taxon>
        <taxon>Araneus</taxon>
    </lineage>
</organism>
<evidence type="ECO:0000313" key="3">
    <source>
        <dbReference type="Proteomes" id="UP000499080"/>
    </source>
</evidence>
<gene>
    <name evidence="2" type="ORF">AVEN_11214_1</name>
</gene>
<comment type="caution">
    <text evidence="2">The sequence shown here is derived from an EMBL/GenBank/DDBJ whole genome shotgun (WGS) entry which is preliminary data.</text>
</comment>
<name>A0A4Y2QEP4_ARAVE</name>
<dbReference type="EMBL" id="BGPR01013560">
    <property type="protein sequence ID" value="GBN61167.1"/>
    <property type="molecule type" value="Genomic_DNA"/>
</dbReference>
<keyword evidence="3" id="KW-1185">Reference proteome</keyword>
<accession>A0A4Y2QEP4</accession>
<dbReference type="Proteomes" id="UP000499080">
    <property type="component" value="Unassembled WGS sequence"/>
</dbReference>
<evidence type="ECO:0000313" key="2">
    <source>
        <dbReference type="EMBL" id="GBN61167.1"/>
    </source>
</evidence>